<evidence type="ECO:0000313" key="3">
    <source>
        <dbReference type="Proteomes" id="UP000077726"/>
    </source>
</evidence>
<dbReference type="AlphaFoldDB" id="A0A1B6W0P3"/>
<reference evidence="3" key="1">
    <citation type="submission" date="2016-05" db="EMBL/GenBank/DDBJ databases">
        <title>Draft genome of Corynebacterium afermentans subsp. afermentans LCDC 88199T.</title>
        <authorList>
            <person name="Bernier A.-M."/>
            <person name="Bernard K."/>
        </authorList>
    </citation>
    <scope>NUCLEOTIDE SEQUENCE [LARGE SCALE GENOMIC DNA]</scope>
    <source>
        <strain evidence="3">NML130454</strain>
    </source>
</reference>
<dbReference type="Proteomes" id="UP000077726">
    <property type="component" value="Unassembled WGS sequence"/>
</dbReference>
<dbReference type="RefSeq" id="WP_064089107.1">
    <property type="nucleotide sequence ID" value="NZ_LXSQ01000007.1"/>
</dbReference>
<protein>
    <submittedName>
        <fullName evidence="2">Uncharacterized protein</fullName>
    </submittedName>
</protein>
<keyword evidence="1" id="KW-0732">Signal</keyword>
<dbReference type="EMBL" id="LXSQ01000007">
    <property type="protein sequence ID" value="OAM44150.1"/>
    <property type="molecule type" value="Genomic_DNA"/>
</dbReference>
<feature type="chain" id="PRO_5008590594" evidence="1">
    <location>
        <begin position="20"/>
        <end position="206"/>
    </location>
</feature>
<evidence type="ECO:0000313" key="2">
    <source>
        <dbReference type="EMBL" id="OAM44150.1"/>
    </source>
</evidence>
<feature type="signal peptide" evidence="1">
    <location>
        <begin position="1"/>
        <end position="19"/>
    </location>
</feature>
<comment type="caution">
    <text evidence="2">The sequence shown here is derived from an EMBL/GenBank/DDBJ whole genome shotgun (WGS) entry which is preliminary data.</text>
</comment>
<name>A0A1B6W0P3_9NEIS</name>
<accession>A0A1B6W0P3</accession>
<organism evidence="2 3">
    <name type="scientific">Eikenella halliae</name>
    <dbReference type="NCBI Taxonomy" id="1795832"/>
    <lineage>
        <taxon>Bacteria</taxon>
        <taxon>Pseudomonadati</taxon>
        <taxon>Pseudomonadota</taxon>
        <taxon>Betaproteobacteria</taxon>
        <taxon>Neisseriales</taxon>
        <taxon>Neisseriaceae</taxon>
        <taxon>Eikenella</taxon>
    </lineage>
</organism>
<gene>
    <name evidence="2" type="ORF">A7Q00_02710</name>
</gene>
<sequence length="206" mass="22646">MKKIVLAAAFAACLSSACAQVVLQHQGTQTAGRPAVPNGAREAASVPKIAAANEDQVLEAFAEKLIQDDSLTLEMWTFPSQITAVAPITIDGMKNGTNSMAVYQKADNREKIVPILQFLMAQYRQSKIRTADESDAKHFSHSRAWLEFCSSRTRDCLVANIPAGLEWRHPGLNYQFQTRPHGGQAKIYGLGKLETKAFRPLLQTAF</sequence>
<keyword evidence="3" id="KW-1185">Reference proteome</keyword>
<proteinExistence type="predicted"/>
<dbReference type="PROSITE" id="PS51257">
    <property type="entry name" value="PROKAR_LIPOPROTEIN"/>
    <property type="match status" value="1"/>
</dbReference>
<evidence type="ECO:0000256" key="1">
    <source>
        <dbReference type="SAM" id="SignalP"/>
    </source>
</evidence>
<dbReference type="OrthoDB" id="8611754at2"/>